<evidence type="ECO:0000256" key="4">
    <source>
        <dbReference type="ARBA" id="ARBA00021889"/>
    </source>
</evidence>
<keyword evidence="6 7" id="KW-0592">Phosphate transport</keyword>
<feature type="domain" description="PBP" evidence="9">
    <location>
        <begin position="23"/>
        <end position="289"/>
    </location>
</feature>
<evidence type="ECO:0000259" key="9">
    <source>
        <dbReference type="Pfam" id="PF12849"/>
    </source>
</evidence>
<evidence type="ECO:0000313" key="11">
    <source>
        <dbReference type="Proteomes" id="UP001501353"/>
    </source>
</evidence>
<name>A0ABP7SU95_9BURK</name>
<organism evidence="10 11">
    <name type="scientific">Actimicrobium antarcticum</name>
    <dbReference type="NCBI Taxonomy" id="1051899"/>
    <lineage>
        <taxon>Bacteria</taxon>
        <taxon>Pseudomonadati</taxon>
        <taxon>Pseudomonadota</taxon>
        <taxon>Betaproteobacteria</taxon>
        <taxon>Burkholderiales</taxon>
        <taxon>Oxalobacteraceae</taxon>
        <taxon>Actimicrobium</taxon>
    </lineage>
</organism>
<dbReference type="NCBIfam" id="TIGR00975">
    <property type="entry name" value="3a0107s03"/>
    <property type="match status" value="1"/>
</dbReference>
<dbReference type="PANTHER" id="PTHR42996">
    <property type="entry name" value="PHOSPHATE-BINDING PROTEIN PSTS"/>
    <property type="match status" value="1"/>
</dbReference>
<comment type="similarity">
    <text evidence="2 7">Belongs to the PstS family.</text>
</comment>
<evidence type="ECO:0000256" key="8">
    <source>
        <dbReference type="SAM" id="SignalP"/>
    </source>
</evidence>
<evidence type="ECO:0000313" key="10">
    <source>
        <dbReference type="EMBL" id="GAA4016260.1"/>
    </source>
</evidence>
<reference evidence="11" key="1">
    <citation type="journal article" date="2019" name="Int. J. Syst. Evol. Microbiol.">
        <title>The Global Catalogue of Microorganisms (GCM) 10K type strain sequencing project: providing services to taxonomists for standard genome sequencing and annotation.</title>
        <authorList>
            <consortium name="The Broad Institute Genomics Platform"/>
            <consortium name="The Broad Institute Genome Sequencing Center for Infectious Disease"/>
            <person name="Wu L."/>
            <person name="Ma J."/>
        </authorList>
    </citation>
    <scope>NUCLEOTIDE SEQUENCE [LARGE SCALE GENOMIC DNA]</scope>
    <source>
        <strain evidence="11">JCM 16673</strain>
    </source>
</reference>
<gene>
    <name evidence="10" type="primary">pstS</name>
    <name evidence="10" type="ORF">GCM10022212_09230</name>
</gene>
<dbReference type="Pfam" id="PF12849">
    <property type="entry name" value="PBP_like_2"/>
    <property type="match status" value="1"/>
</dbReference>
<evidence type="ECO:0000256" key="2">
    <source>
        <dbReference type="ARBA" id="ARBA00008725"/>
    </source>
</evidence>
<protein>
    <recommendedName>
        <fullName evidence="4 7">Phosphate-binding protein PstS</fullName>
    </recommendedName>
</protein>
<dbReference type="PIRSF" id="PIRSF002756">
    <property type="entry name" value="PstS"/>
    <property type="match status" value="1"/>
</dbReference>
<dbReference type="EMBL" id="BAAAZE010000005">
    <property type="protein sequence ID" value="GAA4016260.1"/>
    <property type="molecule type" value="Genomic_DNA"/>
</dbReference>
<keyword evidence="8" id="KW-0732">Signal</keyword>
<dbReference type="InterPro" id="IPR050962">
    <property type="entry name" value="Phosphate-bind_PstS"/>
</dbReference>
<dbReference type="Gene3D" id="3.40.190.10">
    <property type="entry name" value="Periplasmic binding protein-like II"/>
    <property type="match status" value="2"/>
</dbReference>
<sequence length="347" mass="36746">MQLNKILKSIVVASGTILILSNAVAADMTGAGATFPYPIYSKWAESYKKTTGNGLNYQSIGSGGGIKQIKAKTVDFGASDMPLKAEELATEGLVQFPVIMGGVVPIINLEGVAPGQMKLTGDVLAGIYLGKITKWNAPEIAALNPGVKLPAEEITVIHRADGSGTSFLFTDYLSKVNADFKTTVGAGTAVKWPLGVGGKGNEGVAANVQRIKNSIGYVEYAYAKKNKMSYTQLKNKDGQFVAPDDDNFKAAAAGAEWAKTPGFAVVLTDQAGKLSWPITGASFILMHKSQADAVKGKEVLKFFDYAYKSGGAMAAELDYVAMPAEVVKLVEESWKSQLKDASGKAIW</sequence>
<dbReference type="CDD" id="cd13565">
    <property type="entry name" value="PBP2_PstS"/>
    <property type="match status" value="1"/>
</dbReference>
<evidence type="ECO:0000256" key="3">
    <source>
        <dbReference type="ARBA" id="ARBA00011529"/>
    </source>
</evidence>
<feature type="chain" id="PRO_5045552747" description="Phosphate-binding protein PstS" evidence="8">
    <location>
        <begin position="26"/>
        <end position="347"/>
    </location>
</feature>
<dbReference type="RefSeq" id="WP_344762068.1">
    <property type="nucleotide sequence ID" value="NZ_BAAAZE010000005.1"/>
</dbReference>
<evidence type="ECO:0000256" key="5">
    <source>
        <dbReference type="ARBA" id="ARBA00022448"/>
    </source>
</evidence>
<comment type="subunit">
    <text evidence="3 7">The complex is composed of two ATP-binding proteins (PstB), two transmembrane proteins (PstC and PstA) and a solute-binding protein (PstS).</text>
</comment>
<dbReference type="InterPro" id="IPR024370">
    <property type="entry name" value="PBP_domain"/>
</dbReference>
<dbReference type="PANTHER" id="PTHR42996:SF1">
    <property type="entry name" value="PHOSPHATE-BINDING PROTEIN PSTS"/>
    <property type="match status" value="1"/>
</dbReference>
<comment type="function">
    <text evidence="1 7">Part of the ABC transporter complex PstSACB involved in phosphate import.</text>
</comment>
<feature type="signal peptide" evidence="8">
    <location>
        <begin position="1"/>
        <end position="25"/>
    </location>
</feature>
<dbReference type="NCBIfam" id="NF008171">
    <property type="entry name" value="PRK10918.1"/>
    <property type="match status" value="1"/>
</dbReference>
<evidence type="ECO:0000256" key="6">
    <source>
        <dbReference type="ARBA" id="ARBA00022592"/>
    </source>
</evidence>
<evidence type="ECO:0000256" key="1">
    <source>
        <dbReference type="ARBA" id="ARBA00002841"/>
    </source>
</evidence>
<dbReference type="Proteomes" id="UP001501353">
    <property type="component" value="Unassembled WGS sequence"/>
</dbReference>
<accession>A0ABP7SU95</accession>
<dbReference type="InterPro" id="IPR005673">
    <property type="entry name" value="ABC_phos-bd_PstS"/>
</dbReference>
<dbReference type="SUPFAM" id="SSF53850">
    <property type="entry name" value="Periplasmic binding protein-like II"/>
    <property type="match status" value="1"/>
</dbReference>
<keyword evidence="11" id="KW-1185">Reference proteome</keyword>
<keyword evidence="5 7" id="KW-0813">Transport</keyword>
<evidence type="ECO:0000256" key="7">
    <source>
        <dbReference type="PIRNR" id="PIRNR002756"/>
    </source>
</evidence>
<comment type="caution">
    <text evidence="10">The sequence shown here is derived from an EMBL/GenBank/DDBJ whole genome shotgun (WGS) entry which is preliminary data.</text>
</comment>
<proteinExistence type="inferred from homology"/>